<dbReference type="CDD" id="cd00610">
    <property type="entry name" value="OAT_like"/>
    <property type="match status" value="1"/>
</dbReference>
<organism evidence="5">
    <name type="scientific">marine metagenome</name>
    <dbReference type="NCBI Taxonomy" id="408172"/>
    <lineage>
        <taxon>unclassified sequences</taxon>
        <taxon>metagenomes</taxon>
        <taxon>ecological metagenomes</taxon>
    </lineage>
</organism>
<dbReference type="Gene3D" id="3.90.1150.10">
    <property type="entry name" value="Aspartate Aminotransferase, domain 1"/>
    <property type="match status" value="1"/>
</dbReference>
<feature type="non-terminal residue" evidence="5">
    <location>
        <position position="1"/>
    </location>
</feature>
<evidence type="ECO:0008006" key="6">
    <source>
        <dbReference type="Google" id="ProtNLM"/>
    </source>
</evidence>
<keyword evidence="2" id="KW-0032">Aminotransferase</keyword>
<dbReference type="InterPro" id="IPR015421">
    <property type="entry name" value="PyrdxlP-dep_Trfase_major"/>
</dbReference>
<evidence type="ECO:0000313" key="5">
    <source>
        <dbReference type="EMBL" id="SUZ90846.1"/>
    </source>
</evidence>
<reference evidence="5" key="1">
    <citation type="submission" date="2018-05" db="EMBL/GenBank/DDBJ databases">
        <authorList>
            <person name="Lanie J.A."/>
            <person name="Ng W.-L."/>
            <person name="Kazmierczak K.M."/>
            <person name="Andrzejewski T.M."/>
            <person name="Davidsen T.M."/>
            <person name="Wayne K.J."/>
            <person name="Tettelin H."/>
            <person name="Glass J.I."/>
            <person name="Rusch D."/>
            <person name="Podicherti R."/>
            <person name="Tsui H.-C.T."/>
            <person name="Winkler M.E."/>
        </authorList>
    </citation>
    <scope>NUCLEOTIDE SEQUENCE</scope>
</reference>
<dbReference type="GO" id="GO:0030170">
    <property type="term" value="F:pyridoxal phosphate binding"/>
    <property type="evidence" value="ECO:0007669"/>
    <property type="project" value="InterPro"/>
</dbReference>
<protein>
    <recommendedName>
        <fullName evidence="6">Aspartate aminotransferase family protein</fullName>
    </recommendedName>
</protein>
<dbReference type="InterPro" id="IPR049704">
    <property type="entry name" value="Aminotrans_3_PPA_site"/>
</dbReference>
<dbReference type="PANTHER" id="PTHR43094:SF1">
    <property type="entry name" value="AMINOTRANSFERASE CLASS-III"/>
    <property type="match status" value="1"/>
</dbReference>
<dbReference type="PROSITE" id="PS00600">
    <property type="entry name" value="AA_TRANSFER_CLASS_3"/>
    <property type="match status" value="1"/>
</dbReference>
<sequence length="476" mass="51590">VVGDPGVGRFRPRPGLEDPSLTTEHERLAALAERHLWGHFSVLRNDVDGTRVIERGDGCYVWDAEGNRYLDGLAGLFVSQLGHGRPELARAAGDQAATLGFFPIWTYGHPSAIELSAKLAELAPGDLNRVFFTTGGSDAVESAWKLARQYFKLRGEPDRIKAVSRNLAYHGTTMGALSITGLESIKTVFEPLVPGAVKVPETNHYRCPTCQDEPHCSLHAADAIEEAIVAEGPETVAAVFLEPVQNAGGCFEPPPGYFNRVREICDRHGVLLVSDEVICAYGRIGHMFGCQRYGYQPDMITTAKGLTSGYAPLGALLVSDRVAEPFVGTGETFLHGITFAGHPVSCAVALANLAVFESEDIVGHVQANENTFRAALDDLADLPIVGDVRGAGYFYGIELVREREGRVSFSAEEREHLLRGFLSNRLLELGLICRADDRGEPVIQLSPPLIAGPDQFEEINAILRQALTEAMVEMGA</sequence>
<dbReference type="GO" id="GO:0008483">
    <property type="term" value="F:transaminase activity"/>
    <property type="evidence" value="ECO:0007669"/>
    <property type="project" value="UniProtKB-KW"/>
</dbReference>
<keyword evidence="3" id="KW-0808">Transferase</keyword>
<accession>A0A381RGB2</accession>
<dbReference type="Gene3D" id="3.40.640.10">
    <property type="entry name" value="Type I PLP-dependent aspartate aminotransferase-like (Major domain)"/>
    <property type="match status" value="1"/>
</dbReference>
<evidence type="ECO:0000256" key="2">
    <source>
        <dbReference type="ARBA" id="ARBA00022576"/>
    </source>
</evidence>
<dbReference type="EMBL" id="UINC01001928">
    <property type="protein sequence ID" value="SUZ90846.1"/>
    <property type="molecule type" value="Genomic_DNA"/>
</dbReference>
<dbReference type="NCBIfam" id="NF005102">
    <property type="entry name" value="PRK06541.1"/>
    <property type="match status" value="1"/>
</dbReference>
<evidence type="ECO:0000256" key="4">
    <source>
        <dbReference type="ARBA" id="ARBA00022898"/>
    </source>
</evidence>
<evidence type="ECO:0000256" key="3">
    <source>
        <dbReference type="ARBA" id="ARBA00022679"/>
    </source>
</evidence>
<name>A0A381RGB2_9ZZZZ</name>
<dbReference type="Pfam" id="PF00202">
    <property type="entry name" value="Aminotran_3"/>
    <property type="match status" value="1"/>
</dbReference>
<keyword evidence="4" id="KW-0663">Pyridoxal phosphate</keyword>
<proteinExistence type="inferred from homology"/>
<dbReference type="InterPro" id="IPR005814">
    <property type="entry name" value="Aminotrans_3"/>
</dbReference>
<dbReference type="FunFam" id="3.40.640.10:FF:000014">
    <property type="entry name" value="Adenosylmethionine-8-amino-7-oxononanoate aminotransferase, probable"/>
    <property type="match status" value="1"/>
</dbReference>
<dbReference type="InterPro" id="IPR015422">
    <property type="entry name" value="PyrdxlP-dep_Trfase_small"/>
</dbReference>
<dbReference type="PANTHER" id="PTHR43094">
    <property type="entry name" value="AMINOTRANSFERASE"/>
    <property type="match status" value="1"/>
</dbReference>
<dbReference type="AlphaFoldDB" id="A0A381RGB2"/>
<dbReference type="InterPro" id="IPR015424">
    <property type="entry name" value="PyrdxlP-dep_Trfase"/>
</dbReference>
<gene>
    <name evidence="5" type="ORF">METZ01_LOCUS43700</name>
</gene>
<comment type="similarity">
    <text evidence="1">Belongs to the class-III pyridoxal-phosphate-dependent aminotransferase family.</text>
</comment>
<evidence type="ECO:0000256" key="1">
    <source>
        <dbReference type="ARBA" id="ARBA00008954"/>
    </source>
</evidence>
<dbReference type="SUPFAM" id="SSF53383">
    <property type="entry name" value="PLP-dependent transferases"/>
    <property type="match status" value="1"/>
</dbReference>